<dbReference type="GO" id="GO:0042802">
    <property type="term" value="F:identical protein binding"/>
    <property type="evidence" value="ECO:0007669"/>
    <property type="project" value="TreeGrafter"/>
</dbReference>
<dbReference type="InterPro" id="IPR015422">
    <property type="entry name" value="PyrdxlP-dep_Trfase_small"/>
</dbReference>
<dbReference type="VEuPathDB" id="FungiDB:DNF11_2673"/>
<dbReference type="InterPro" id="IPR029756">
    <property type="entry name" value="MTH1187/YkoF-like"/>
</dbReference>
<dbReference type="CDD" id="cd00610">
    <property type="entry name" value="OAT_like"/>
    <property type="match status" value="1"/>
</dbReference>
<evidence type="ECO:0000256" key="6">
    <source>
        <dbReference type="RuleBase" id="RU003560"/>
    </source>
</evidence>
<dbReference type="InterPro" id="IPR015424">
    <property type="entry name" value="PyrdxlP-dep_Trfase"/>
</dbReference>
<keyword evidence="3 9" id="KW-0032">Aminotransferase</keyword>
<evidence type="ECO:0000256" key="4">
    <source>
        <dbReference type="ARBA" id="ARBA00022679"/>
    </source>
</evidence>
<dbReference type="Proteomes" id="UP000269793">
    <property type="component" value="Chromosome IV"/>
</dbReference>
<evidence type="ECO:0000313" key="9">
    <source>
        <dbReference type="EMBL" id="AYO43623.1"/>
    </source>
</evidence>
<dbReference type="EMBL" id="CP033151">
    <property type="protein sequence ID" value="AYO43623.1"/>
    <property type="molecule type" value="Genomic_DNA"/>
</dbReference>
<evidence type="ECO:0000256" key="5">
    <source>
        <dbReference type="ARBA" id="ARBA00022898"/>
    </source>
</evidence>
<dbReference type="PANTHER" id="PTHR11986">
    <property type="entry name" value="AMINOTRANSFERASE CLASS III"/>
    <property type="match status" value="1"/>
</dbReference>
<protein>
    <submittedName>
        <fullName evidence="9">Acetylornithine aminotransferase, mitochondrial</fullName>
        <ecNumber evidence="9">2.6.1.11</ecNumber>
    </submittedName>
</protein>
<dbReference type="InterPro" id="IPR005814">
    <property type="entry name" value="Aminotrans_3"/>
</dbReference>
<feature type="domain" description="Thiamine-binding protein" evidence="8">
    <location>
        <begin position="8"/>
        <end position="52"/>
    </location>
</feature>
<dbReference type="InterPro" id="IPR015421">
    <property type="entry name" value="PyrdxlP-dep_Trfase_major"/>
</dbReference>
<feature type="region of interest" description="Disordered" evidence="7">
    <location>
        <begin position="46"/>
        <end position="69"/>
    </location>
</feature>
<accession>A0A3G2S687</accession>
<reference evidence="9 10" key="1">
    <citation type="submission" date="2018-10" db="EMBL/GenBank/DDBJ databases">
        <title>Complete genome sequence of Malassezia restricta CBS 7877.</title>
        <authorList>
            <person name="Morand S.C."/>
            <person name="Bertignac M."/>
            <person name="Iltis A."/>
            <person name="Kolder I."/>
            <person name="Pirovano W."/>
            <person name="Jourdain R."/>
            <person name="Clavaud C."/>
        </authorList>
    </citation>
    <scope>NUCLEOTIDE SEQUENCE [LARGE SCALE GENOMIC DNA]</scope>
    <source>
        <strain evidence="9 10">CBS 7877</strain>
    </source>
</reference>
<comment type="similarity">
    <text evidence="2 6">Belongs to the class-III pyridoxal-phosphate-dependent aminotransferase family.</text>
</comment>
<evidence type="ECO:0000256" key="1">
    <source>
        <dbReference type="ARBA" id="ARBA00001933"/>
    </source>
</evidence>
<sequence length="482" mass="52054">MATHHSGYGTNVEGPISSVWRALQRCHEAVHAMGVERIATDIRLGTRTDKHTESPAWSQGLSENERKRESRGVRFSSSYAPCTKYMRATHVEPSVKLDDAVHRYRETTLGTYVRPPIVFSHGRGLDLFATVPGEAQSRRYLDFTGGIAVNALGHADPQVAAIAAEQAAQLVHCSNLYYNTWSGELAHRLASMTREHGGLGLAPQSPPAASGQDVRAFIANSGTEANEAALKFARKAAKGTALVCFQHAFHGRTMGALSVTPNAKYQAPFLPLVGDVRVGTLNDMAQLESLVTEDVAGVIVEPIQGEGGILPAQVEWLTALRQRCTAVGAALIYDEIQCGLFRTGHMWCHSAMPVEAHPDMVTMAKPLANGFPIGAVLMRPHIAHAIAAGDHGTTFGGGPLTCRIAHHVLGRLGEPRMKEHIDSVSTYLFERLERISEAFSDMVSAPRGRGLIVGISMRSAPWAGEVVRLARERVTPCASSRV</sequence>
<dbReference type="GO" id="GO:0005759">
    <property type="term" value="C:mitochondrial matrix"/>
    <property type="evidence" value="ECO:0007669"/>
    <property type="project" value="TreeGrafter"/>
</dbReference>
<dbReference type="AlphaFoldDB" id="A0A3G2S687"/>
<name>A0A3G2S687_MALR7</name>
<comment type="cofactor">
    <cofactor evidence="1">
        <name>pyridoxal 5'-phosphate</name>
        <dbReference type="ChEBI" id="CHEBI:597326"/>
    </cofactor>
</comment>
<dbReference type="FunFam" id="3.40.640.10:FF:000004">
    <property type="entry name" value="Acetylornithine aminotransferase"/>
    <property type="match status" value="1"/>
</dbReference>
<proteinExistence type="inferred from homology"/>
<dbReference type="Gene3D" id="3.30.70.930">
    <property type="match status" value="1"/>
</dbReference>
<dbReference type="InterPro" id="IPR050103">
    <property type="entry name" value="Class-III_PLP-dep_AT"/>
</dbReference>
<dbReference type="PROSITE" id="PS00600">
    <property type="entry name" value="AA_TRANSFER_CLASS_3"/>
    <property type="match status" value="1"/>
</dbReference>
<evidence type="ECO:0000313" key="10">
    <source>
        <dbReference type="Proteomes" id="UP000269793"/>
    </source>
</evidence>
<keyword evidence="10" id="KW-1185">Reference proteome</keyword>
<dbReference type="Pfam" id="PF00202">
    <property type="entry name" value="Aminotran_3"/>
    <property type="match status" value="1"/>
</dbReference>
<dbReference type="InterPro" id="IPR049704">
    <property type="entry name" value="Aminotrans_3_PPA_site"/>
</dbReference>
<evidence type="ECO:0000256" key="7">
    <source>
        <dbReference type="SAM" id="MobiDB-lite"/>
    </source>
</evidence>
<dbReference type="STRING" id="425264.A0A3G2S687"/>
<dbReference type="InterPro" id="IPR002767">
    <property type="entry name" value="Thiamine_BP"/>
</dbReference>
<dbReference type="EC" id="2.6.1.11" evidence="9"/>
<dbReference type="GO" id="GO:0003992">
    <property type="term" value="F:N2-acetyl-L-ornithine:2-oxoglutarate 5-aminotransferase activity"/>
    <property type="evidence" value="ECO:0007669"/>
    <property type="project" value="UniProtKB-EC"/>
</dbReference>
<dbReference type="PANTHER" id="PTHR11986:SF79">
    <property type="entry name" value="ACETYLORNITHINE AMINOTRANSFERASE, MITOCHONDRIAL"/>
    <property type="match status" value="1"/>
</dbReference>
<dbReference type="SUPFAM" id="SSF53383">
    <property type="entry name" value="PLP-dependent transferases"/>
    <property type="match status" value="1"/>
</dbReference>
<keyword evidence="5 6" id="KW-0663">Pyridoxal phosphate</keyword>
<dbReference type="SUPFAM" id="SSF89957">
    <property type="entry name" value="MTH1187/YkoF-like"/>
    <property type="match status" value="1"/>
</dbReference>
<evidence type="ECO:0000256" key="3">
    <source>
        <dbReference type="ARBA" id="ARBA00022576"/>
    </source>
</evidence>
<organism evidence="9 10">
    <name type="scientific">Malassezia restricta (strain ATCC 96810 / NBRC 103918 / CBS 7877)</name>
    <name type="common">Seborrheic dermatitis infection agent</name>
    <dbReference type="NCBI Taxonomy" id="425264"/>
    <lineage>
        <taxon>Eukaryota</taxon>
        <taxon>Fungi</taxon>
        <taxon>Dikarya</taxon>
        <taxon>Basidiomycota</taxon>
        <taxon>Ustilaginomycotina</taxon>
        <taxon>Malasseziomycetes</taxon>
        <taxon>Malasseziales</taxon>
        <taxon>Malasseziaceae</taxon>
        <taxon>Malassezia</taxon>
    </lineage>
</organism>
<evidence type="ECO:0000259" key="8">
    <source>
        <dbReference type="Pfam" id="PF01910"/>
    </source>
</evidence>
<gene>
    <name evidence="9" type="primary">arg-8</name>
    <name evidence="9" type="ORF">DNF11_2673</name>
</gene>
<evidence type="ECO:0000256" key="2">
    <source>
        <dbReference type="ARBA" id="ARBA00008954"/>
    </source>
</evidence>
<dbReference type="OrthoDB" id="10260828at2759"/>
<dbReference type="GO" id="GO:0030170">
    <property type="term" value="F:pyridoxal phosphate binding"/>
    <property type="evidence" value="ECO:0007669"/>
    <property type="project" value="InterPro"/>
</dbReference>
<dbReference type="Pfam" id="PF01910">
    <property type="entry name" value="Thiamine_BP"/>
    <property type="match status" value="1"/>
</dbReference>
<dbReference type="Gene3D" id="3.40.640.10">
    <property type="entry name" value="Type I PLP-dependent aspartate aminotransferase-like (Major domain)"/>
    <property type="match status" value="1"/>
</dbReference>
<dbReference type="Gene3D" id="3.90.1150.10">
    <property type="entry name" value="Aspartate Aminotransferase, domain 1"/>
    <property type="match status" value="1"/>
</dbReference>
<keyword evidence="4 9" id="KW-0808">Transferase</keyword>